<proteinExistence type="predicted"/>
<dbReference type="EMBL" id="CP002772">
    <property type="protein sequence ID" value="AEG18667.1"/>
    <property type="molecule type" value="Genomic_DNA"/>
</dbReference>
<gene>
    <name evidence="1" type="ordered locus">MSWAN_1656</name>
</gene>
<dbReference type="HOGENOM" id="CLU_2140232_0_0_2"/>
<dbReference type="STRING" id="868131.MSWAN_1656"/>
<reference evidence="1 2" key="1">
    <citation type="journal article" date="2014" name="Int. J. Syst. Evol. Microbiol.">
        <title>Methanobacterium paludis sp. nov. and a novel strain of Methanobacterium lacus isolated from northern peatlands.</title>
        <authorList>
            <person name="Cadillo-Quiroz H."/>
            <person name="Brauer S.L."/>
            <person name="Goodson N."/>
            <person name="Yavitt J.B."/>
            <person name="Zinder S.H."/>
        </authorList>
    </citation>
    <scope>NUCLEOTIDE SEQUENCE [LARGE SCALE GENOMIC DNA]</scope>
    <source>
        <strain evidence="2">DSM 25820 / JCM 18151 / SWAN1</strain>
    </source>
</reference>
<sequence length="112" mass="13055">MAEISLNYYEISESYGHDYNDATILFHQKKFTFKEFQDIVMASYANVKLSEQQMEKEGNPEEALTLVEDLVKNYGFIEVKPIYNAHRELFDGKIYAKELGGNKEKVTLLFDK</sequence>
<evidence type="ECO:0000313" key="1">
    <source>
        <dbReference type="EMBL" id="AEG18667.1"/>
    </source>
</evidence>
<dbReference type="KEGG" id="mew:MSWAN_1656"/>
<accession>F6D2T8</accession>
<organism evidence="1 2">
    <name type="scientific">Methanobacterium paludis (strain DSM 25820 / JCM 18151 / SWAN1)</name>
    <dbReference type="NCBI Taxonomy" id="868131"/>
    <lineage>
        <taxon>Archaea</taxon>
        <taxon>Methanobacteriati</taxon>
        <taxon>Methanobacteriota</taxon>
        <taxon>Methanomada group</taxon>
        <taxon>Methanobacteria</taxon>
        <taxon>Methanobacteriales</taxon>
        <taxon>Methanobacteriaceae</taxon>
        <taxon>Methanobacterium</taxon>
    </lineage>
</organism>
<protein>
    <submittedName>
        <fullName evidence="1">Uncharacterized protein</fullName>
    </submittedName>
</protein>
<dbReference type="GeneID" id="10669165"/>
<evidence type="ECO:0000313" key="2">
    <source>
        <dbReference type="Proteomes" id="UP000009231"/>
    </source>
</evidence>
<dbReference type="RefSeq" id="WP_013826166.1">
    <property type="nucleotide sequence ID" value="NC_015574.1"/>
</dbReference>
<keyword evidence="2" id="KW-1185">Reference proteome</keyword>
<dbReference type="Proteomes" id="UP000009231">
    <property type="component" value="Chromosome"/>
</dbReference>
<name>F6D2T8_METPW</name>
<dbReference type="AlphaFoldDB" id="F6D2T8"/>